<dbReference type="GO" id="GO:0061504">
    <property type="term" value="P:cyclic threonylcarbamoyladenosine biosynthetic process"/>
    <property type="evidence" value="ECO:0007669"/>
    <property type="project" value="TreeGrafter"/>
</dbReference>
<dbReference type="AlphaFoldDB" id="A0A0E3RHV0"/>
<proteinExistence type="predicted"/>
<evidence type="ECO:0000313" key="2">
    <source>
        <dbReference type="EMBL" id="AKB63737.1"/>
    </source>
</evidence>
<dbReference type="PATRIC" id="fig|213585.10.peg.668"/>
<dbReference type="SUPFAM" id="SSF69572">
    <property type="entry name" value="Activating enzymes of the ubiquitin-like proteins"/>
    <property type="match status" value="1"/>
</dbReference>
<evidence type="ECO:0000313" key="3">
    <source>
        <dbReference type="Proteomes" id="UP000033097"/>
    </source>
</evidence>
<evidence type="ECO:0000259" key="1">
    <source>
        <dbReference type="Pfam" id="PF00899"/>
    </source>
</evidence>
<gene>
    <name evidence="2" type="ORF">MSMAS_0541</name>
</gene>
<dbReference type="PANTHER" id="PTHR43267">
    <property type="entry name" value="TRNA THREONYLCARBAMOYLADENOSINE DEHYDRATASE"/>
    <property type="match status" value="1"/>
</dbReference>
<organism evidence="2 3">
    <name type="scientific">Methanosarcina mazei S-6</name>
    <dbReference type="NCBI Taxonomy" id="213585"/>
    <lineage>
        <taxon>Archaea</taxon>
        <taxon>Methanobacteriati</taxon>
        <taxon>Methanobacteriota</taxon>
        <taxon>Stenosarchaea group</taxon>
        <taxon>Methanomicrobia</taxon>
        <taxon>Methanosarcinales</taxon>
        <taxon>Methanosarcinaceae</taxon>
        <taxon>Methanosarcina</taxon>
    </lineage>
</organism>
<dbReference type="HOGENOM" id="CLU_1021626_0_0_2"/>
<dbReference type="Gene3D" id="3.40.50.720">
    <property type="entry name" value="NAD(P)-binding Rossmann-like Domain"/>
    <property type="match status" value="1"/>
</dbReference>
<accession>A0A0E3RHV0</accession>
<protein>
    <recommendedName>
        <fullName evidence="1">THIF-type NAD/FAD binding fold domain-containing protein</fullName>
    </recommendedName>
</protein>
<dbReference type="InterPro" id="IPR045886">
    <property type="entry name" value="ThiF/MoeB/HesA"/>
</dbReference>
<name>A0A0E3RHV0_METMZ</name>
<reference evidence="2 3" key="1">
    <citation type="submission" date="2014-07" db="EMBL/GenBank/DDBJ databases">
        <title>Methanogenic archaea and the global carbon cycle.</title>
        <authorList>
            <person name="Henriksen J.R."/>
            <person name="Luke J."/>
            <person name="Reinhart S."/>
            <person name="Benedict M.N."/>
            <person name="Youngblut N.D."/>
            <person name="Metcalf M.E."/>
            <person name="Whitaker R.J."/>
            <person name="Metcalf W.W."/>
        </authorList>
    </citation>
    <scope>NUCLEOTIDE SEQUENCE [LARGE SCALE GENOMIC DNA]</scope>
    <source>
        <strain evidence="2 3">S-6</strain>
    </source>
</reference>
<dbReference type="InterPro" id="IPR035985">
    <property type="entry name" value="Ubiquitin-activating_enz"/>
</dbReference>
<sequence>MGSVGSKVAVSLARAGINQFYLIDEDLFYSANIQRHVLDWRNVGEHKAKALEKILAYISPNIQVESEIINLVAQESNTYLNHTLTKLGQYDLIIDCTANPTVFNILSAIYRVYGKSIMWCEVFAGGIGGMIARSRYSKDPAPKLIREAYNNYIIENPFSEHKTIGDYAAEDASGQIFTASDADVSVISAHLTRFAIDTILDSEVSMYPYSLYLIGISNAWVFDQPFCTIPIATAGLEIEENIPKLNEKELSDVVNFLTDLIENSNHVHDTDK</sequence>
<dbReference type="STRING" id="213585.MSMAS_0541"/>
<dbReference type="Proteomes" id="UP000033097">
    <property type="component" value="Chromosome"/>
</dbReference>
<feature type="domain" description="THIF-type NAD/FAD binding fold" evidence="1">
    <location>
        <begin position="1"/>
        <end position="122"/>
    </location>
</feature>
<dbReference type="EMBL" id="CP009512">
    <property type="protein sequence ID" value="AKB63737.1"/>
    <property type="molecule type" value="Genomic_DNA"/>
</dbReference>
<dbReference type="KEGG" id="mmj:MSMAS_0541"/>
<dbReference type="GO" id="GO:0008641">
    <property type="term" value="F:ubiquitin-like modifier activating enzyme activity"/>
    <property type="evidence" value="ECO:0007669"/>
    <property type="project" value="InterPro"/>
</dbReference>
<dbReference type="InterPro" id="IPR000594">
    <property type="entry name" value="ThiF_NAD_FAD-bd"/>
</dbReference>
<dbReference type="GO" id="GO:0061503">
    <property type="term" value="F:tRNA threonylcarbamoyladenosine dehydratase"/>
    <property type="evidence" value="ECO:0007669"/>
    <property type="project" value="TreeGrafter"/>
</dbReference>
<dbReference type="PANTHER" id="PTHR43267:SF1">
    <property type="entry name" value="TRNA THREONYLCARBAMOYLADENOSINE DEHYDRATASE"/>
    <property type="match status" value="1"/>
</dbReference>
<dbReference type="Pfam" id="PF00899">
    <property type="entry name" value="ThiF"/>
    <property type="match status" value="1"/>
</dbReference>